<dbReference type="STRING" id="4555.A0A368SS92"/>
<protein>
    <submittedName>
        <fullName evidence="3">Uncharacterized protein</fullName>
    </submittedName>
</protein>
<proteinExistence type="inferred from homology"/>
<reference evidence="3" key="1">
    <citation type="journal article" date="2012" name="Nat. Biotechnol.">
        <title>Reference genome sequence of the model plant Setaria.</title>
        <authorList>
            <person name="Bennetzen J.L."/>
            <person name="Schmutz J."/>
            <person name="Wang H."/>
            <person name="Percifield R."/>
            <person name="Hawkins J."/>
            <person name="Pontaroli A.C."/>
            <person name="Estep M."/>
            <person name="Feng L."/>
            <person name="Vaughn J.N."/>
            <person name="Grimwood J."/>
            <person name="Jenkins J."/>
            <person name="Barry K."/>
            <person name="Lindquist E."/>
            <person name="Hellsten U."/>
            <person name="Deshpande S."/>
            <person name="Wang X."/>
            <person name="Wu X."/>
            <person name="Mitros T."/>
            <person name="Triplett J."/>
            <person name="Yang X."/>
            <person name="Ye C.Y."/>
            <person name="Mauro-Herrera M."/>
            <person name="Wang L."/>
            <person name="Li P."/>
            <person name="Sharma M."/>
            <person name="Sharma R."/>
            <person name="Ronald P.C."/>
            <person name="Panaud O."/>
            <person name="Kellogg E.A."/>
            <person name="Brutnell T.P."/>
            <person name="Doust A.N."/>
            <person name="Tuskan G.A."/>
            <person name="Rokhsar D."/>
            <person name="Devos K.M."/>
        </authorList>
    </citation>
    <scope>NUCLEOTIDE SEQUENCE [LARGE SCALE GENOMIC DNA]</scope>
    <source>
        <strain evidence="3">Yugu1</strain>
    </source>
</reference>
<keyword evidence="2" id="KW-0325">Glycoprotein</keyword>
<dbReference type="EMBL" id="CM003536">
    <property type="protein sequence ID" value="RCV45244.1"/>
    <property type="molecule type" value="Genomic_DNA"/>
</dbReference>
<dbReference type="PANTHER" id="PTHR13234:SF75">
    <property type="entry name" value="GAMMA INTERFERON INDUCIBLE LYSOSOMAL THIOL REDUCTASE FAMILY PROTEIN, EXPRESSED"/>
    <property type="match status" value="1"/>
</dbReference>
<gene>
    <name evidence="3" type="ORF">SETIT_9G438500v2</name>
</gene>
<dbReference type="InterPro" id="IPR004911">
    <property type="entry name" value="Interferon-induced_GILT"/>
</dbReference>
<organism evidence="3">
    <name type="scientific">Setaria italica</name>
    <name type="common">Foxtail millet</name>
    <name type="synonym">Panicum italicum</name>
    <dbReference type="NCBI Taxonomy" id="4555"/>
    <lineage>
        <taxon>Eukaryota</taxon>
        <taxon>Viridiplantae</taxon>
        <taxon>Streptophyta</taxon>
        <taxon>Embryophyta</taxon>
        <taxon>Tracheophyta</taxon>
        <taxon>Spermatophyta</taxon>
        <taxon>Magnoliopsida</taxon>
        <taxon>Liliopsida</taxon>
        <taxon>Poales</taxon>
        <taxon>Poaceae</taxon>
        <taxon>PACMAD clade</taxon>
        <taxon>Panicoideae</taxon>
        <taxon>Panicodae</taxon>
        <taxon>Paniceae</taxon>
        <taxon>Cenchrinae</taxon>
        <taxon>Setaria</taxon>
    </lineage>
</organism>
<comment type="similarity">
    <text evidence="1">Belongs to the GILT family.</text>
</comment>
<name>A0A368SS92_SETIT</name>
<sequence>MAFLQHGPNECLLNTVEAGAMAAWPDLNVHFRFISCVENLVVKGQFDKWSSCFQKLGLNTKPIVECYHSGQGYKLDLKYANQTDALKPPLRYVPWVVVDGQPLLEDYENIEVYICKAYKGSPPKRSAGGWSIVGRRRTRAAASLTAPAAIKLARHL</sequence>
<dbReference type="PANTHER" id="PTHR13234">
    <property type="entry name" value="GAMMA-INTERFERON INDUCIBLE LYSOSOMAL THIOL REDUCTASE GILT"/>
    <property type="match status" value="1"/>
</dbReference>
<evidence type="ECO:0000256" key="1">
    <source>
        <dbReference type="ARBA" id="ARBA00005679"/>
    </source>
</evidence>
<dbReference type="OrthoDB" id="958254at2759"/>
<dbReference type="GO" id="GO:0016671">
    <property type="term" value="F:oxidoreductase activity, acting on a sulfur group of donors, disulfide as acceptor"/>
    <property type="evidence" value="ECO:0007669"/>
    <property type="project" value="InterPro"/>
</dbReference>
<dbReference type="AlphaFoldDB" id="A0A368SS92"/>
<reference evidence="3" key="2">
    <citation type="submission" date="2015-07" db="EMBL/GenBank/DDBJ databases">
        <authorList>
            <person name="Noorani M."/>
        </authorList>
    </citation>
    <scope>NUCLEOTIDE SEQUENCE</scope>
    <source>
        <strain evidence="3">Yugu1</strain>
    </source>
</reference>
<accession>A0A368SS92</accession>
<evidence type="ECO:0000313" key="3">
    <source>
        <dbReference type="EMBL" id="RCV45244.1"/>
    </source>
</evidence>
<evidence type="ECO:0000256" key="2">
    <source>
        <dbReference type="ARBA" id="ARBA00023180"/>
    </source>
</evidence>
<dbReference type="Pfam" id="PF03227">
    <property type="entry name" value="GILT"/>
    <property type="match status" value="1"/>
</dbReference>